<feature type="region of interest" description="Disordered" evidence="1">
    <location>
        <begin position="110"/>
        <end position="216"/>
    </location>
</feature>
<name>A0A819LRG9_9BILA</name>
<sequence>MSVNLVNCFADESTVELCATKVCVISHVDGDNEYEQKCGVEEEAERIRLQMTTYVDLYDNKLERETILICPHSECNSKSAFSAILAALEKHYDLNPMFIALNMEQKPKETTTVSTGTTKQARTTITAGTTKQTTTTVPTGTTKQTTTTVSTGTTTRLTTTVSSGTTKQPSTTVSAGSTKQPTTISTTTKQPTPTSTTTKQPTTTSTTSSKTTTPTNGMPAVYTISIMCLVFSVCFFLFLL</sequence>
<evidence type="ECO:0000313" key="5">
    <source>
        <dbReference type="Proteomes" id="UP000663868"/>
    </source>
</evidence>
<protein>
    <submittedName>
        <fullName evidence="4">Uncharacterized protein</fullName>
    </submittedName>
</protein>
<proteinExistence type="predicted"/>
<dbReference type="AlphaFoldDB" id="A0A819LRG9"/>
<dbReference type="Proteomes" id="UP000663860">
    <property type="component" value="Unassembled WGS sequence"/>
</dbReference>
<accession>A0A819LRG9</accession>
<evidence type="ECO:0000313" key="4">
    <source>
        <dbReference type="EMBL" id="CAF3971334.1"/>
    </source>
</evidence>
<dbReference type="EMBL" id="CAJOBB010002465">
    <property type="protein sequence ID" value="CAF3971334.1"/>
    <property type="molecule type" value="Genomic_DNA"/>
</dbReference>
<gene>
    <name evidence="3" type="ORF">IZO911_LOCUS27304</name>
    <name evidence="4" type="ORF">KXQ929_LOCUS26791</name>
</gene>
<dbReference type="Proteomes" id="UP000663868">
    <property type="component" value="Unassembled WGS sequence"/>
</dbReference>
<evidence type="ECO:0000313" key="3">
    <source>
        <dbReference type="EMBL" id="CAF1178209.1"/>
    </source>
</evidence>
<comment type="caution">
    <text evidence="4">The sequence shown here is derived from an EMBL/GenBank/DDBJ whole genome shotgun (WGS) entry which is preliminary data.</text>
</comment>
<feature type="transmembrane region" description="Helical" evidence="2">
    <location>
        <begin position="220"/>
        <end position="239"/>
    </location>
</feature>
<feature type="compositionally biased region" description="Low complexity" evidence="1">
    <location>
        <begin position="177"/>
        <end position="215"/>
    </location>
</feature>
<evidence type="ECO:0000256" key="2">
    <source>
        <dbReference type="SAM" id="Phobius"/>
    </source>
</evidence>
<keyword evidence="2" id="KW-1133">Transmembrane helix</keyword>
<evidence type="ECO:0000256" key="1">
    <source>
        <dbReference type="SAM" id="MobiDB-lite"/>
    </source>
</evidence>
<keyword evidence="2" id="KW-0812">Transmembrane</keyword>
<feature type="compositionally biased region" description="Low complexity" evidence="1">
    <location>
        <begin position="110"/>
        <end position="166"/>
    </location>
</feature>
<feature type="compositionally biased region" description="Polar residues" evidence="1">
    <location>
        <begin position="167"/>
        <end position="176"/>
    </location>
</feature>
<dbReference type="EMBL" id="CAJNOE010000369">
    <property type="protein sequence ID" value="CAF1178209.1"/>
    <property type="molecule type" value="Genomic_DNA"/>
</dbReference>
<keyword evidence="2" id="KW-0472">Membrane</keyword>
<organism evidence="4 5">
    <name type="scientific">Adineta steineri</name>
    <dbReference type="NCBI Taxonomy" id="433720"/>
    <lineage>
        <taxon>Eukaryota</taxon>
        <taxon>Metazoa</taxon>
        <taxon>Spiralia</taxon>
        <taxon>Gnathifera</taxon>
        <taxon>Rotifera</taxon>
        <taxon>Eurotatoria</taxon>
        <taxon>Bdelloidea</taxon>
        <taxon>Adinetida</taxon>
        <taxon>Adinetidae</taxon>
        <taxon>Adineta</taxon>
    </lineage>
</organism>
<reference evidence="4" key="1">
    <citation type="submission" date="2021-02" db="EMBL/GenBank/DDBJ databases">
        <authorList>
            <person name="Nowell W R."/>
        </authorList>
    </citation>
    <scope>NUCLEOTIDE SEQUENCE</scope>
</reference>